<sequence length="72" mass="7907">MVNGMLVDKTSDTTITCDPCVQAKHHREPFPQVSTTPIREIGELTVADVWGPARMETITGYCYAATYTDGKS</sequence>
<evidence type="ECO:0000313" key="1">
    <source>
        <dbReference type="EMBL" id="KDQ49843.1"/>
    </source>
</evidence>
<dbReference type="EMBL" id="KL197772">
    <property type="protein sequence ID" value="KDQ49843.1"/>
    <property type="molecule type" value="Genomic_DNA"/>
</dbReference>
<dbReference type="OrthoDB" id="7691805at2759"/>
<evidence type="ECO:0008006" key="3">
    <source>
        <dbReference type="Google" id="ProtNLM"/>
    </source>
</evidence>
<name>A0A067P4K4_9AGAM</name>
<keyword evidence="2" id="KW-1185">Reference proteome</keyword>
<dbReference type="STRING" id="933084.A0A067P4K4"/>
<dbReference type="InParanoid" id="A0A067P4K4"/>
<accession>A0A067P4K4</accession>
<organism evidence="1 2">
    <name type="scientific">Jaapia argillacea MUCL 33604</name>
    <dbReference type="NCBI Taxonomy" id="933084"/>
    <lineage>
        <taxon>Eukaryota</taxon>
        <taxon>Fungi</taxon>
        <taxon>Dikarya</taxon>
        <taxon>Basidiomycota</taxon>
        <taxon>Agaricomycotina</taxon>
        <taxon>Agaricomycetes</taxon>
        <taxon>Agaricomycetidae</taxon>
        <taxon>Jaapiales</taxon>
        <taxon>Jaapiaceae</taxon>
        <taxon>Jaapia</taxon>
    </lineage>
</organism>
<dbReference type="HOGENOM" id="CLU_102301_4_2_1"/>
<protein>
    <recommendedName>
        <fullName evidence="3">GAG-pre-integrase domain-containing protein</fullName>
    </recommendedName>
</protein>
<reference evidence="2" key="1">
    <citation type="journal article" date="2014" name="Proc. Natl. Acad. Sci. U.S.A.">
        <title>Extensive sampling of basidiomycete genomes demonstrates inadequacy of the white-rot/brown-rot paradigm for wood decay fungi.</title>
        <authorList>
            <person name="Riley R."/>
            <person name="Salamov A.A."/>
            <person name="Brown D.W."/>
            <person name="Nagy L.G."/>
            <person name="Floudas D."/>
            <person name="Held B.W."/>
            <person name="Levasseur A."/>
            <person name="Lombard V."/>
            <person name="Morin E."/>
            <person name="Otillar R."/>
            <person name="Lindquist E.A."/>
            <person name="Sun H."/>
            <person name="LaButti K.M."/>
            <person name="Schmutz J."/>
            <person name="Jabbour D."/>
            <person name="Luo H."/>
            <person name="Baker S.E."/>
            <person name="Pisabarro A.G."/>
            <person name="Walton J.D."/>
            <person name="Blanchette R.A."/>
            <person name="Henrissat B."/>
            <person name="Martin F."/>
            <person name="Cullen D."/>
            <person name="Hibbett D.S."/>
            <person name="Grigoriev I.V."/>
        </authorList>
    </citation>
    <scope>NUCLEOTIDE SEQUENCE [LARGE SCALE GENOMIC DNA]</scope>
    <source>
        <strain evidence="2">MUCL 33604</strain>
    </source>
</reference>
<feature type="non-terminal residue" evidence="1">
    <location>
        <position position="72"/>
    </location>
</feature>
<proteinExistence type="predicted"/>
<evidence type="ECO:0000313" key="2">
    <source>
        <dbReference type="Proteomes" id="UP000027265"/>
    </source>
</evidence>
<dbReference type="Proteomes" id="UP000027265">
    <property type="component" value="Unassembled WGS sequence"/>
</dbReference>
<gene>
    <name evidence="1" type="ORF">JAAARDRAFT_110703</name>
</gene>
<dbReference type="AlphaFoldDB" id="A0A067P4K4"/>